<evidence type="ECO:0000313" key="3">
    <source>
        <dbReference type="Proteomes" id="UP000014715"/>
    </source>
</evidence>
<keyword evidence="3" id="KW-1185">Reference proteome</keyword>
<sequence length="50" mass="5871">MRYKDHKIESKKNSKLDSKKEDSTARVYKRKNSKVKDALSFKIRGKSKLA</sequence>
<accession>S0A0U2</accession>
<organism evidence="2 3">
    <name type="scientific">Cellulophaga phage phi38:1</name>
    <dbReference type="NCBI Taxonomy" id="1327977"/>
    <lineage>
        <taxon>Viruses</taxon>
        <taxon>Duplodnaviria</taxon>
        <taxon>Heunggongvirae</taxon>
        <taxon>Uroviricota</taxon>
        <taxon>Caudoviricetes</taxon>
        <taxon>Pervagoviridae</taxon>
        <taxon>Callevirus</taxon>
        <taxon>Callevirus phi38una</taxon>
    </lineage>
</organism>
<gene>
    <name evidence="2" type="ORF">Phi38:1_gp072</name>
</gene>
<dbReference type="RefSeq" id="YP_008241453.1">
    <property type="nucleotide sequence ID" value="NC_021796.1"/>
</dbReference>
<dbReference type="Proteomes" id="UP000014715">
    <property type="component" value="Segment"/>
</dbReference>
<name>S0A0U2_9CAUD</name>
<feature type="compositionally biased region" description="Basic and acidic residues" evidence="1">
    <location>
        <begin position="1"/>
        <end position="24"/>
    </location>
</feature>
<reference evidence="2 3" key="1">
    <citation type="journal article" date="2013" name="Proc. Natl. Acad. Sci. U.S.A.">
        <title>Twelve previously unknown phage genera are ubiquitous in global oceans.</title>
        <authorList>
            <person name="Holmfeldt K."/>
            <person name="Solonenko N."/>
            <person name="Shah M."/>
            <person name="Corrier K."/>
            <person name="Riemann L."/>
            <person name="Verberkmoes N.C."/>
            <person name="Sullivan M.B."/>
        </authorList>
    </citation>
    <scope>NUCLEOTIDE SEQUENCE [LARGE SCALE GENOMIC DNA]</scope>
    <source>
        <strain evidence="2">Phi38:1</strain>
    </source>
</reference>
<evidence type="ECO:0000256" key="1">
    <source>
        <dbReference type="SAM" id="MobiDB-lite"/>
    </source>
</evidence>
<dbReference type="GeneID" id="16796841"/>
<feature type="region of interest" description="Disordered" evidence="1">
    <location>
        <begin position="1"/>
        <end position="30"/>
    </location>
</feature>
<evidence type="ECO:0000313" key="2">
    <source>
        <dbReference type="EMBL" id="AGO48102.1"/>
    </source>
</evidence>
<proteinExistence type="predicted"/>
<dbReference type="EMBL" id="KC821614">
    <property type="protein sequence ID" value="AGO48102.1"/>
    <property type="molecule type" value="Genomic_DNA"/>
</dbReference>
<protein>
    <submittedName>
        <fullName evidence="2">Uncharacterized protein</fullName>
    </submittedName>
</protein>
<reference evidence="3" key="2">
    <citation type="submission" date="2013-03" db="EMBL/GenBank/DDBJ databases">
        <title>The Cellulophaga phages: a novel, diverse, and globally ubiquitous model system.</title>
        <authorList>
            <person name="Holmfeldt K."/>
            <person name="Solonenko N."/>
            <person name="Shah M."/>
            <person name="Corrier K."/>
            <person name="Riemann L."/>
            <person name="VerBerkmoes N.C."/>
            <person name="Sullivan M.B."/>
        </authorList>
    </citation>
    <scope>NUCLEOTIDE SEQUENCE [LARGE SCALE GENOMIC DNA]</scope>
</reference>
<dbReference type="KEGG" id="vg:16796841"/>